<comment type="caution">
    <text evidence="1">The sequence shown here is derived from an EMBL/GenBank/DDBJ whole genome shotgun (WGS) entry which is preliminary data.</text>
</comment>
<accession>A0A7V4E588</accession>
<gene>
    <name evidence="1" type="ORF">ENU66_02000</name>
</gene>
<protein>
    <recommendedName>
        <fullName evidence="2">Outer membrane protein beta-barrel domain-containing protein</fullName>
    </recommendedName>
</protein>
<reference evidence="1" key="1">
    <citation type="journal article" date="2020" name="mSystems">
        <title>Genome- and Community-Level Interaction Insights into Carbon Utilization and Element Cycling Functions of Hydrothermarchaeota in Hydrothermal Sediment.</title>
        <authorList>
            <person name="Zhou Z."/>
            <person name="Liu Y."/>
            <person name="Xu W."/>
            <person name="Pan J."/>
            <person name="Luo Z.H."/>
            <person name="Li M."/>
        </authorList>
    </citation>
    <scope>NUCLEOTIDE SEQUENCE [LARGE SCALE GENOMIC DNA]</scope>
    <source>
        <strain evidence="1">SpSt-69</strain>
    </source>
</reference>
<name>A0A7V4E588_UNCW3</name>
<evidence type="ECO:0000313" key="1">
    <source>
        <dbReference type="EMBL" id="HGL17099.1"/>
    </source>
</evidence>
<dbReference type="EMBL" id="DTDJ01000018">
    <property type="protein sequence ID" value="HGL17099.1"/>
    <property type="molecule type" value="Genomic_DNA"/>
</dbReference>
<proteinExistence type="predicted"/>
<sequence>MKKVILTILLMVVNLYSGSGSLFKLGANSSLMIENGNAHPVIGLTAGFYPVSFFFVEGSGEYIFKQDVQEISLPLTINFAYPYQYLRPYAGVGVSYHLSNYPDHTIQTLGGRLRAGLTLFDTRNASSAFEITYEVPDIKTSKGRWYFTGRIDKGFNLTF</sequence>
<dbReference type="AlphaFoldDB" id="A0A7V4E588"/>
<evidence type="ECO:0008006" key="2">
    <source>
        <dbReference type="Google" id="ProtNLM"/>
    </source>
</evidence>
<organism evidence="1">
    <name type="scientific">candidate division WOR-3 bacterium</name>
    <dbReference type="NCBI Taxonomy" id="2052148"/>
    <lineage>
        <taxon>Bacteria</taxon>
        <taxon>Bacteria division WOR-3</taxon>
    </lineage>
</organism>